<proteinExistence type="predicted"/>
<feature type="region of interest" description="Disordered" evidence="2">
    <location>
        <begin position="1"/>
        <end position="59"/>
    </location>
</feature>
<feature type="region of interest" description="Disordered" evidence="2">
    <location>
        <begin position="369"/>
        <end position="391"/>
    </location>
</feature>
<reference evidence="3" key="1">
    <citation type="submission" date="2021-10" db="EMBL/GenBank/DDBJ databases">
        <authorList>
            <person name="Piombo E."/>
        </authorList>
    </citation>
    <scope>NUCLEOTIDE SEQUENCE</scope>
</reference>
<evidence type="ECO:0000313" key="4">
    <source>
        <dbReference type="Proteomes" id="UP000775872"/>
    </source>
</evidence>
<protein>
    <recommendedName>
        <fullName evidence="5">Acyl-CoA N-acyltransferase</fullName>
    </recommendedName>
</protein>
<organism evidence="3 4">
    <name type="scientific">Clonostachys solani</name>
    <dbReference type="NCBI Taxonomy" id="160281"/>
    <lineage>
        <taxon>Eukaryota</taxon>
        <taxon>Fungi</taxon>
        <taxon>Dikarya</taxon>
        <taxon>Ascomycota</taxon>
        <taxon>Pezizomycotina</taxon>
        <taxon>Sordariomycetes</taxon>
        <taxon>Hypocreomycetidae</taxon>
        <taxon>Hypocreales</taxon>
        <taxon>Bionectriaceae</taxon>
        <taxon>Clonostachys</taxon>
    </lineage>
</organism>
<evidence type="ECO:0000256" key="1">
    <source>
        <dbReference type="SAM" id="Coils"/>
    </source>
</evidence>
<dbReference type="Proteomes" id="UP000775872">
    <property type="component" value="Unassembled WGS sequence"/>
</dbReference>
<comment type="caution">
    <text evidence="3">The sequence shown here is derived from an EMBL/GenBank/DDBJ whole genome shotgun (WGS) entry which is preliminary data.</text>
</comment>
<feature type="compositionally biased region" description="Polar residues" evidence="2">
    <location>
        <begin position="380"/>
        <end position="391"/>
    </location>
</feature>
<dbReference type="EMBL" id="CABFOC020000097">
    <property type="protein sequence ID" value="CAH0059512.1"/>
    <property type="molecule type" value="Genomic_DNA"/>
</dbReference>
<evidence type="ECO:0008006" key="5">
    <source>
        <dbReference type="Google" id="ProtNLM"/>
    </source>
</evidence>
<dbReference type="AlphaFoldDB" id="A0A9P0ERE9"/>
<accession>A0A9P0ERE9</accession>
<evidence type="ECO:0000256" key="2">
    <source>
        <dbReference type="SAM" id="MobiDB-lite"/>
    </source>
</evidence>
<keyword evidence="4" id="KW-1185">Reference proteome</keyword>
<dbReference type="OrthoDB" id="5098283at2759"/>
<sequence>MSGHNPRGNRFQAYIPMQREDSLKKKAAGPESGMADQAEKRPPTAIRSSGLPDFSDLPAPWAQNCQELWDQGAQTVKRPDGSHDNWDVVDWLLTRKGGAAANWPTLDEGQKAIEAMREEPFDLNRIREEMEHEEKELERKEKRRQANKMRFRPRGEWDKANSTYLRTPLGSSARIIESGASRLLVGAPSASQVCWITQLVIHRNYREQRLTTILLLALRNSDDDIFGIMSSHPAACKTLAKAFGNFTFPQVPLDFARQHAADVITGSPVSYVKDARLHGSLFNSEDTSGLKCGVDSNFFVDHTEPLDAQVRFKELGGWPLGDLPDGHEFLLMFDVARRRRSRSSQRNGKTDDKEGLKCEVQGCFGGESNGLMETDGDGKLNSQANGNDKLE</sequence>
<name>A0A9P0ERE9_9HYPO</name>
<keyword evidence="1" id="KW-0175">Coiled coil</keyword>
<evidence type="ECO:0000313" key="3">
    <source>
        <dbReference type="EMBL" id="CAH0059512.1"/>
    </source>
</evidence>
<feature type="coiled-coil region" evidence="1">
    <location>
        <begin position="123"/>
        <end position="150"/>
    </location>
</feature>
<gene>
    <name evidence="3" type="ORF">CSOL1703_00011551</name>
</gene>